<organism evidence="2 3">
    <name type="scientific">Paracoccus aurantius</name>
    <dbReference type="NCBI Taxonomy" id="3073814"/>
    <lineage>
        <taxon>Bacteria</taxon>
        <taxon>Pseudomonadati</taxon>
        <taxon>Pseudomonadota</taxon>
        <taxon>Alphaproteobacteria</taxon>
        <taxon>Rhodobacterales</taxon>
        <taxon>Paracoccaceae</taxon>
        <taxon>Paracoccus</taxon>
    </lineage>
</organism>
<protein>
    <submittedName>
        <fullName evidence="2">Glucoamylase family protein</fullName>
    </submittedName>
</protein>
<dbReference type="Pfam" id="PF10091">
    <property type="entry name" value="Glycoamylase"/>
    <property type="match status" value="1"/>
</dbReference>
<proteinExistence type="predicted"/>
<dbReference type="InterPro" id="IPR019282">
    <property type="entry name" value="Glycoamylase-like_cons_dom"/>
</dbReference>
<accession>A0ABU2HXI0</accession>
<name>A0ABU2HXI0_9RHOB</name>
<reference evidence="3" key="1">
    <citation type="submission" date="2023-07" db="EMBL/GenBank/DDBJ databases">
        <title>Paracoccus sp. MBLB3053 whole genome sequence.</title>
        <authorList>
            <person name="Hwang C.Y."/>
            <person name="Cho E.-S."/>
            <person name="Seo M.-J."/>
        </authorList>
    </citation>
    <scope>NUCLEOTIDE SEQUENCE [LARGE SCALE GENOMIC DNA]</scope>
    <source>
        <strain evidence="3">MBLB3053</strain>
    </source>
</reference>
<evidence type="ECO:0000313" key="3">
    <source>
        <dbReference type="Proteomes" id="UP001269144"/>
    </source>
</evidence>
<dbReference type="Gene3D" id="1.50.10.140">
    <property type="match status" value="1"/>
</dbReference>
<evidence type="ECO:0000259" key="1">
    <source>
        <dbReference type="Pfam" id="PF10091"/>
    </source>
</evidence>
<sequence>MAELIRGLDDAQLRDRVAQATALYFLDWSHPISGMARERSAGAFGYDVEETVCTGGTGFGLLVQIVAADRGWRPRREILDRTERLVTFLETADRFDGVYPHFMSGSSGRVLPFMAGDDGGDLVETAFLMLGLLAAAAYFNEEASLVARIQTLFDEVNWAAHLRDDGAVMWHRHPHRPWKPNALPIRGWNEAFPVFVLSAGSQSHPIPPSSYHRSWAKAEAFRNGRTYGGTELPLGPDWGGPLFLSQYPFLGIDPRGLRDRYADYGMQARSHALVNRHHCLLNPHGWPGYGPNLWGLTASDDPTGYVAHSPLSDTGVITPTAALGSFPFVPGEAMSVLRHLHDDLGDRIWGEAGFVDAFSMAQDWTAESRLAIDQAPIVIALENHRSGLLWRLVSARPEVQRGLSALGFTAPYLAAPIA</sequence>
<feature type="domain" description="Glycoamylase-like" evidence="1">
    <location>
        <begin position="184"/>
        <end position="395"/>
    </location>
</feature>
<keyword evidence="3" id="KW-1185">Reference proteome</keyword>
<dbReference type="EMBL" id="JAVQLW010000003">
    <property type="protein sequence ID" value="MDS9469230.1"/>
    <property type="molecule type" value="Genomic_DNA"/>
</dbReference>
<dbReference type="RefSeq" id="WP_311161802.1">
    <property type="nucleotide sequence ID" value="NZ_JAVQLW010000003.1"/>
</dbReference>
<dbReference type="Proteomes" id="UP001269144">
    <property type="component" value="Unassembled WGS sequence"/>
</dbReference>
<comment type="caution">
    <text evidence="2">The sequence shown here is derived from an EMBL/GenBank/DDBJ whole genome shotgun (WGS) entry which is preliminary data.</text>
</comment>
<evidence type="ECO:0000313" key="2">
    <source>
        <dbReference type="EMBL" id="MDS9469230.1"/>
    </source>
</evidence>
<gene>
    <name evidence="2" type="ORF">RGQ15_16840</name>
</gene>